<keyword evidence="3" id="KW-1185">Reference proteome</keyword>
<reference evidence="2" key="1">
    <citation type="journal article" date="2023" name="Int. J. Syst. Evol. Microbiol.">
        <title>Methylocystis iwaonis sp. nov., a type II methane-oxidizing bacterium from surface soil of a rice paddy field in Japan, and emended description of the genus Methylocystis (ex Whittenbury et al. 1970) Bowman et al. 1993.</title>
        <authorList>
            <person name="Kaise H."/>
            <person name="Sawadogo J.B."/>
            <person name="Alam M.S."/>
            <person name="Ueno C."/>
            <person name="Dianou D."/>
            <person name="Shinjo R."/>
            <person name="Asakawa S."/>
        </authorList>
    </citation>
    <scope>NUCLEOTIDE SEQUENCE</scope>
    <source>
        <strain evidence="2">LMG27198</strain>
    </source>
</reference>
<accession>A0A9W6GWQ8</accession>
<dbReference type="Proteomes" id="UP001144323">
    <property type="component" value="Unassembled WGS sequence"/>
</dbReference>
<organism evidence="2 3">
    <name type="scientific">Methylocystis echinoides</name>
    <dbReference type="NCBI Taxonomy" id="29468"/>
    <lineage>
        <taxon>Bacteria</taxon>
        <taxon>Pseudomonadati</taxon>
        <taxon>Pseudomonadota</taxon>
        <taxon>Alphaproteobacteria</taxon>
        <taxon>Hyphomicrobiales</taxon>
        <taxon>Methylocystaceae</taxon>
        <taxon>Methylocystis</taxon>
    </lineage>
</organism>
<proteinExistence type="predicted"/>
<sequence length="74" mass="8253">MSDFQNRRGAPEPEERSQTPLWFAIAGLVISVASFSMKDLMIGDVVFWAGGVFAAIALVYYFFQPSHGLPTKRK</sequence>
<evidence type="ECO:0000313" key="3">
    <source>
        <dbReference type="Proteomes" id="UP001144323"/>
    </source>
</evidence>
<keyword evidence="1" id="KW-1133">Transmembrane helix</keyword>
<keyword evidence="1" id="KW-0472">Membrane</keyword>
<feature type="transmembrane region" description="Helical" evidence="1">
    <location>
        <begin position="21"/>
        <end position="39"/>
    </location>
</feature>
<feature type="transmembrane region" description="Helical" evidence="1">
    <location>
        <begin position="45"/>
        <end position="63"/>
    </location>
</feature>
<dbReference type="EMBL" id="BSEC01000001">
    <property type="protein sequence ID" value="GLI94427.1"/>
    <property type="molecule type" value="Genomic_DNA"/>
</dbReference>
<gene>
    <name evidence="2" type="ORF">LMG27198_34190</name>
</gene>
<name>A0A9W6GWQ8_9HYPH</name>
<comment type="caution">
    <text evidence="2">The sequence shown here is derived from an EMBL/GenBank/DDBJ whole genome shotgun (WGS) entry which is preliminary data.</text>
</comment>
<dbReference type="AlphaFoldDB" id="A0A9W6GWQ8"/>
<evidence type="ECO:0000313" key="2">
    <source>
        <dbReference type="EMBL" id="GLI94427.1"/>
    </source>
</evidence>
<keyword evidence="1" id="KW-0812">Transmembrane</keyword>
<dbReference type="RefSeq" id="WP_281804440.1">
    <property type="nucleotide sequence ID" value="NZ_BSEC01000001.1"/>
</dbReference>
<evidence type="ECO:0000256" key="1">
    <source>
        <dbReference type="SAM" id="Phobius"/>
    </source>
</evidence>
<protein>
    <submittedName>
        <fullName evidence="2">Uncharacterized protein</fullName>
    </submittedName>
</protein>